<sequence>MKIDMPVTDRENRIKKEQIQASRTDLKGVITYVNDDFVSISGFSRDELIGADHNIVHHPDMPPAAFEDLRSTLQALKSWQGIVKNRSKSGDYYWVDENVLPVFKNGQVHEYLSVKRPASPEQIRHAEQLYQLASDNKTTLRPDGLAAEVKPVKEAEPVRKMPAALALLLAPISYLMQPKQNGENPIIKIWLGIK</sequence>
<evidence type="ECO:0000313" key="2">
    <source>
        <dbReference type="EMBL" id="TRX01418.1"/>
    </source>
</evidence>
<gene>
    <name evidence="2" type="ORF">EKO24_003810</name>
</gene>
<comment type="caution">
    <text evidence="2">The sequence shown here is derived from an EMBL/GenBank/DDBJ whole genome shotgun (WGS) entry which is preliminary data.</text>
</comment>
<protein>
    <submittedName>
        <fullName evidence="2">PAS domain-containing protein</fullName>
    </submittedName>
</protein>
<dbReference type="InterPro" id="IPR000014">
    <property type="entry name" value="PAS"/>
</dbReference>
<dbReference type="InterPro" id="IPR035965">
    <property type="entry name" value="PAS-like_dom_sf"/>
</dbReference>
<reference evidence="2 3" key="1">
    <citation type="journal article" date="2019" name="Antonie Van Leeuwenhoek">
        <title>Description of 'Ca. Methylobacter oryzae' KRF1, a novel species from the environmentally important Methylobacter clade 2.</title>
        <authorList>
            <person name="Khatri K."/>
            <person name="Mohite J.A."/>
            <person name="Pandit P.S."/>
            <person name="Bahulikar R."/>
            <person name="Rahalkar M.C."/>
        </authorList>
    </citation>
    <scope>NUCLEOTIDE SEQUENCE [LARGE SCALE GENOMIC DNA]</scope>
    <source>
        <strain evidence="2 3">KRF1</strain>
    </source>
</reference>
<dbReference type="SUPFAM" id="SSF55785">
    <property type="entry name" value="PYP-like sensor domain (PAS domain)"/>
    <property type="match status" value="1"/>
</dbReference>
<accession>A0ABY3CEF0</accession>
<feature type="domain" description="PAS" evidence="1">
    <location>
        <begin position="25"/>
        <end position="60"/>
    </location>
</feature>
<dbReference type="Gene3D" id="3.30.450.20">
    <property type="entry name" value="PAS domain"/>
    <property type="match status" value="1"/>
</dbReference>
<dbReference type="InterPro" id="IPR013655">
    <property type="entry name" value="PAS_fold_3"/>
</dbReference>
<proteinExistence type="predicted"/>
<dbReference type="Pfam" id="PF08447">
    <property type="entry name" value="PAS_3"/>
    <property type="match status" value="1"/>
</dbReference>
<dbReference type="CDD" id="cd00130">
    <property type="entry name" value="PAS"/>
    <property type="match status" value="1"/>
</dbReference>
<dbReference type="NCBIfam" id="TIGR00229">
    <property type="entry name" value="sensory_box"/>
    <property type="match status" value="1"/>
</dbReference>
<dbReference type="EMBL" id="RYFG02000020">
    <property type="protein sequence ID" value="TRX01418.1"/>
    <property type="molecule type" value="Genomic_DNA"/>
</dbReference>
<evidence type="ECO:0000259" key="1">
    <source>
        <dbReference type="PROSITE" id="PS50112"/>
    </source>
</evidence>
<organism evidence="2 3">
    <name type="scientific">Candidatus Methylobacter oryzae</name>
    <dbReference type="NCBI Taxonomy" id="2497749"/>
    <lineage>
        <taxon>Bacteria</taxon>
        <taxon>Pseudomonadati</taxon>
        <taxon>Pseudomonadota</taxon>
        <taxon>Gammaproteobacteria</taxon>
        <taxon>Methylococcales</taxon>
        <taxon>Methylococcaceae</taxon>
        <taxon>Methylobacter</taxon>
    </lineage>
</organism>
<keyword evidence="3" id="KW-1185">Reference proteome</keyword>
<dbReference type="RefSeq" id="WP_127029843.1">
    <property type="nucleotide sequence ID" value="NZ_RYFG02000020.1"/>
</dbReference>
<name>A0ABY3CEF0_9GAMM</name>
<evidence type="ECO:0000313" key="3">
    <source>
        <dbReference type="Proteomes" id="UP000733744"/>
    </source>
</evidence>
<dbReference type="Proteomes" id="UP000733744">
    <property type="component" value="Unassembled WGS sequence"/>
</dbReference>
<dbReference type="PROSITE" id="PS50112">
    <property type="entry name" value="PAS"/>
    <property type="match status" value="1"/>
</dbReference>